<comment type="caution">
    <text evidence="1">The sequence shown here is derived from an EMBL/GenBank/DDBJ whole genome shotgun (WGS) entry which is preliminary data.</text>
</comment>
<dbReference type="EMBL" id="JAFEKC020000009">
    <property type="protein sequence ID" value="KAK0512921.1"/>
    <property type="molecule type" value="Genomic_DNA"/>
</dbReference>
<keyword evidence="2" id="KW-1185">Reference proteome</keyword>
<protein>
    <submittedName>
        <fullName evidence="1">Uncharacterized protein</fullName>
    </submittedName>
</protein>
<organism evidence="1 2">
    <name type="scientific">Cladonia borealis</name>
    <dbReference type="NCBI Taxonomy" id="184061"/>
    <lineage>
        <taxon>Eukaryota</taxon>
        <taxon>Fungi</taxon>
        <taxon>Dikarya</taxon>
        <taxon>Ascomycota</taxon>
        <taxon>Pezizomycotina</taxon>
        <taxon>Lecanoromycetes</taxon>
        <taxon>OSLEUM clade</taxon>
        <taxon>Lecanoromycetidae</taxon>
        <taxon>Lecanorales</taxon>
        <taxon>Lecanorineae</taxon>
        <taxon>Cladoniaceae</taxon>
        <taxon>Cladonia</taxon>
    </lineage>
</organism>
<evidence type="ECO:0000313" key="2">
    <source>
        <dbReference type="Proteomes" id="UP001166286"/>
    </source>
</evidence>
<gene>
    <name evidence="1" type="ORF">JMJ35_004938</name>
</gene>
<evidence type="ECO:0000313" key="1">
    <source>
        <dbReference type="EMBL" id="KAK0512921.1"/>
    </source>
</evidence>
<accession>A0AA39UB00</accession>
<sequence>MSATVGAVNRKTDSVLAGGSRRIDLILACIQLLRLWPQVEDPVLMNNLRSLAHRLQPQANQLRTNSWDAPNCDNGQLELLIWAELDHVDFNGVKACSVAGGKGIGLSSTTSTSMVSKRAVAGGEGLLRHRGTFIEDLVLSFETVWIYAKPDQHLLQVLEAVGDYSKTARGAILIFLLLQLTNPRTHGKIGVLNPFYAPEATFAASQAHKQDATSGKPIQYYKG</sequence>
<name>A0AA39UB00_9LECA</name>
<proteinExistence type="predicted"/>
<dbReference type="Proteomes" id="UP001166286">
    <property type="component" value="Unassembled WGS sequence"/>
</dbReference>
<dbReference type="AlphaFoldDB" id="A0AA39UB00"/>
<reference evidence="1" key="1">
    <citation type="submission" date="2023-03" db="EMBL/GenBank/DDBJ databases">
        <title>Complete genome of Cladonia borealis.</title>
        <authorList>
            <person name="Park H."/>
        </authorList>
    </citation>
    <scope>NUCLEOTIDE SEQUENCE</scope>
    <source>
        <strain evidence="1">ANT050790</strain>
    </source>
</reference>